<feature type="binding site" evidence="3">
    <location>
        <position position="157"/>
    </location>
    <ligand>
        <name>ATP</name>
        <dbReference type="ChEBI" id="CHEBI:30616"/>
    </ligand>
</feature>
<dbReference type="InterPro" id="IPR017441">
    <property type="entry name" value="Protein_kinase_ATP_BS"/>
</dbReference>
<dbReference type="Proteomes" id="UP000606974">
    <property type="component" value="Unassembled WGS sequence"/>
</dbReference>
<reference evidence="6" key="1">
    <citation type="submission" date="2020-02" db="EMBL/GenBank/DDBJ databases">
        <authorList>
            <person name="Palmer J.M."/>
        </authorList>
    </citation>
    <scope>NUCLEOTIDE SEQUENCE</scope>
    <source>
        <strain evidence="6">EPUS1.4</strain>
        <tissue evidence="6">Thallus</tissue>
    </source>
</reference>
<organism evidence="6 7">
    <name type="scientific">Endocarpon pusillum</name>
    <dbReference type="NCBI Taxonomy" id="364733"/>
    <lineage>
        <taxon>Eukaryota</taxon>
        <taxon>Fungi</taxon>
        <taxon>Dikarya</taxon>
        <taxon>Ascomycota</taxon>
        <taxon>Pezizomycotina</taxon>
        <taxon>Eurotiomycetes</taxon>
        <taxon>Chaetothyriomycetidae</taxon>
        <taxon>Verrucariales</taxon>
        <taxon>Verrucariaceae</taxon>
        <taxon>Endocarpon</taxon>
    </lineage>
</organism>
<dbReference type="GO" id="GO:0035556">
    <property type="term" value="P:intracellular signal transduction"/>
    <property type="evidence" value="ECO:0007669"/>
    <property type="project" value="TreeGrafter"/>
</dbReference>
<dbReference type="PANTHER" id="PTHR24346:SF30">
    <property type="entry name" value="MATERNAL EMBRYONIC LEUCINE ZIPPER KINASE"/>
    <property type="match status" value="1"/>
</dbReference>
<dbReference type="GO" id="GO:0005737">
    <property type="term" value="C:cytoplasm"/>
    <property type="evidence" value="ECO:0007669"/>
    <property type="project" value="TreeGrafter"/>
</dbReference>
<dbReference type="PANTHER" id="PTHR24346">
    <property type="entry name" value="MAP/MICROTUBULE AFFINITY-REGULATING KINASE"/>
    <property type="match status" value="1"/>
</dbReference>
<dbReference type="OrthoDB" id="504170at2759"/>
<keyword evidence="4" id="KW-0723">Serine/threonine-protein kinase</keyword>
<evidence type="ECO:0000256" key="2">
    <source>
        <dbReference type="ARBA" id="ARBA00022840"/>
    </source>
</evidence>
<dbReference type="SMART" id="SM00220">
    <property type="entry name" value="S_TKc"/>
    <property type="match status" value="1"/>
</dbReference>
<keyword evidence="2 3" id="KW-0067">ATP-binding</keyword>
<dbReference type="PROSITE" id="PS50011">
    <property type="entry name" value="PROTEIN_KINASE_DOM"/>
    <property type="match status" value="1"/>
</dbReference>
<dbReference type="InterPro" id="IPR000719">
    <property type="entry name" value="Prot_kinase_dom"/>
</dbReference>
<evidence type="ECO:0000256" key="1">
    <source>
        <dbReference type="ARBA" id="ARBA00022741"/>
    </source>
</evidence>
<dbReference type="PROSITE" id="PS00107">
    <property type="entry name" value="PROTEIN_KINASE_ATP"/>
    <property type="match status" value="1"/>
</dbReference>
<dbReference type="InterPro" id="IPR008271">
    <property type="entry name" value="Ser/Thr_kinase_AS"/>
</dbReference>
<proteinExistence type="inferred from homology"/>
<dbReference type="PROSITE" id="PS00108">
    <property type="entry name" value="PROTEIN_KINASE_ST"/>
    <property type="match status" value="1"/>
</dbReference>
<protein>
    <recommendedName>
        <fullName evidence="5">Protein kinase domain-containing protein</fullName>
    </recommendedName>
</protein>
<dbReference type="SUPFAM" id="SSF56112">
    <property type="entry name" value="Protein kinase-like (PK-like)"/>
    <property type="match status" value="1"/>
</dbReference>
<keyword evidence="4" id="KW-0808">Transferase</keyword>
<keyword evidence="1 3" id="KW-0547">Nucleotide-binding</keyword>
<comment type="caution">
    <text evidence="6">The sequence shown here is derived from an EMBL/GenBank/DDBJ whole genome shotgun (WGS) entry which is preliminary data.</text>
</comment>
<evidence type="ECO:0000256" key="3">
    <source>
        <dbReference type="PROSITE-ProRule" id="PRU10141"/>
    </source>
</evidence>
<name>A0A8H7AIZ4_9EURO</name>
<dbReference type="Gene3D" id="1.10.510.10">
    <property type="entry name" value="Transferase(Phosphotransferase) domain 1"/>
    <property type="match status" value="1"/>
</dbReference>
<accession>A0A8H7AIZ4</accession>
<gene>
    <name evidence="6" type="ORF">GJ744_012347</name>
</gene>
<dbReference type="EMBL" id="JAACFV010000096">
    <property type="protein sequence ID" value="KAF7506000.1"/>
    <property type="molecule type" value="Genomic_DNA"/>
</dbReference>
<dbReference type="InterPro" id="IPR011009">
    <property type="entry name" value="Kinase-like_dom_sf"/>
</dbReference>
<dbReference type="Pfam" id="PF00069">
    <property type="entry name" value="Pkinase"/>
    <property type="match status" value="1"/>
</dbReference>
<sequence length="337" mass="37295">MFKMRVIWVWLRDYRSTHGTAVGHDSQNETEVRRRDTWILAYGPGPGAANRFGLTTIHAGTLAVEIEFPNHAAAHPEYVKNLQAFADRCAAAAEARAQVPAVEALGLDSGPATQAASEAPTPGERLIYYKGRSIGKGQFGEVHLVFRARDGLVFAAKTFKPLPNKRKHEQELPAWLTKIRREFTLMRENPLPNVAQVFELRETPEPTIIMAYYPQGNMVDALILDEGQRMSGFGQVLEALAHLHAKGVVHRDLKPENFLVELAPFFKIVIADFGLANVAADDAWLKTFCGSLKYVAPEVFPGPSHGHGTLADVWSLGVIGIEWIYDFPEPPPVPAQK</sequence>
<evidence type="ECO:0000313" key="6">
    <source>
        <dbReference type="EMBL" id="KAF7506000.1"/>
    </source>
</evidence>
<keyword evidence="4" id="KW-0418">Kinase</keyword>
<comment type="similarity">
    <text evidence="4">Belongs to the protein kinase superfamily.</text>
</comment>
<evidence type="ECO:0000313" key="7">
    <source>
        <dbReference type="Proteomes" id="UP000606974"/>
    </source>
</evidence>
<evidence type="ECO:0000256" key="4">
    <source>
        <dbReference type="RuleBase" id="RU000304"/>
    </source>
</evidence>
<keyword evidence="7" id="KW-1185">Reference proteome</keyword>
<dbReference type="GO" id="GO:0005524">
    <property type="term" value="F:ATP binding"/>
    <property type="evidence" value="ECO:0007669"/>
    <property type="project" value="UniProtKB-UniRule"/>
</dbReference>
<dbReference type="GO" id="GO:0004674">
    <property type="term" value="F:protein serine/threonine kinase activity"/>
    <property type="evidence" value="ECO:0007669"/>
    <property type="project" value="UniProtKB-KW"/>
</dbReference>
<evidence type="ECO:0000259" key="5">
    <source>
        <dbReference type="PROSITE" id="PS50011"/>
    </source>
</evidence>
<dbReference type="AlphaFoldDB" id="A0A8H7AIZ4"/>
<feature type="domain" description="Protein kinase" evidence="5">
    <location>
        <begin position="128"/>
        <end position="337"/>
    </location>
</feature>